<reference evidence="7 8" key="1">
    <citation type="submission" date="2020-07" db="EMBL/GenBank/DDBJ databases">
        <title>Alkalicella. sp. LB2 genome.</title>
        <authorList>
            <person name="Postec A."/>
            <person name="Quemeneur M."/>
        </authorList>
    </citation>
    <scope>NUCLEOTIDE SEQUENCE [LARGE SCALE GENOMIC DNA]</scope>
    <source>
        <strain evidence="7 8">LB2</strain>
    </source>
</reference>
<keyword evidence="7" id="KW-0966">Cell projection</keyword>
<evidence type="ECO:0000256" key="5">
    <source>
        <dbReference type="ARBA" id="ARBA00023136"/>
    </source>
</evidence>
<dbReference type="EMBL" id="CP058559">
    <property type="protein sequence ID" value="QNO16429.1"/>
    <property type="molecule type" value="Genomic_DNA"/>
</dbReference>
<dbReference type="GO" id="GO:0016020">
    <property type="term" value="C:membrane"/>
    <property type="evidence" value="ECO:0007669"/>
    <property type="project" value="InterPro"/>
</dbReference>
<protein>
    <submittedName>
        <fullName evidence="7">Flagellar biosynthetic protein FliO</fullName>
    </submittedName>
</protein>
<gene>
    <name evidence="7" type="ORF">HYG86_17440</name>
</gene>
<dbReference type="RefSeq" id="WP_213166822.1">
    <property type="nucleotide sequence ID" value="NZ_CP058559.1"/>
</dbReference>
<dbReference type="InterPro" id="IPR022781">
    <property type="entry name" value="Flagellar_biosynth_FliO"/>
</dbReference>
<proteinExistence type="predicted"/>
<evidence type="ECO:0000256" key="2">
    <source>
        <dbReference type="ARBA" id="ARBA00022475"/>
    </source>
</evidence>
<keyword evidence="8" id="KW-1185">Reference proteome</keyword>
<dbReference type="GO" id="GO:0044781">
    <property type="term" value="P:bacterial-type flagellum organization"/>
    <property type="evidence" value="ECO:0007669"/>
    <property type="project" value="InterPro"/>
</dbReference>
<accession>A0A7G9WCL7</accession>
<keyword evidence="3 6" id="KW-0812">Transmembrane</keyword>
<dbReference type="Pfam" id="PF04347">
    <property type="entry name" value="FliO"/>
    <property type="match status" value="1"/>
</dbReference>
<feature type="transmembrane region" description="Helical" evidence="6">
    <location>
        <begin position="12"/>
        <end position="32"/>
    </location>
</feature>
<evidence type="ECO:0000256" key="3">
    <source>
        <dbReference type="ARBA" id="ARBA00022692"/>
    </source>
</evidence>
<comment type="subcellular location">
    <subcellularLocation>
        <location evidence="1">Cell membrane</location>
    </subcellularLocation>
</comment>
<evidence type="ECO:0000256" key="4">
    <source>
        <dbReference type="ARBA" id="ARBA00022989"/>
    </source>
</evidence>
<keyword evidence="7" id="KW-0282">Flagellum</keyword>
<sequence>MLDSIKLMLQGFLFLTILIILVLLAVFVIKFVNKKMTATSNNSMEIISGLAISPNKGVYIVKIVKSYYVIGLGENVNLLKEITDPEEIEILNDLEDVSSINFTGQDFSKILSNQISKLTKGTKGEEM</sequence>
<name>A0A7G9WCL7_ALKCA</name>
<keyword evidence="2" id="KW-1003">Cell membrane</keyword>
<keyword evidence="7" id="KW-0969">Cilium</keyword>
<evidence type="ECO:0000313" key="7">
    <source>
        <dbReference type="EMBL" id="QNO16429.1"/>
    </source>
</evidence>
<dbReference type="KEGG" id="acae:HYG86_17440"/>
<evidence type="ECO:0000313" key="8">
    <source>
        <dbReference type="Proteomes" id="UP000516160"/>
    </source>
</evidence>
<evidence type="ECO:0000256" key="6">
    <source>
        <dbReference type="SAM" id="Phobius"/>
    </source>
</evidence>
<dbReference type="Proteomes" id="UP000516160">
    <property type="component" value="Chromosome"/>
</dbReference>
<keyword evidence="5 6" id="KW-0472">Membrane</keyword>
<evidence type="ECO:0000256" key="1">
    <source>
        <dbReference type="ARBA" id="ARBA00004236"/>
    </source>
</evidence>
<dbReference type="AlphaFoldDB" id="A0A7G9WCL7"/>
<keyword evidence="4 6" id="KW-1133">Transmembrane helix</keyword>
<organism evidence="7 8">
    <name type="scientific">Alkalicella caledoniensis</name>
    <dbReference type="NCBI Taxonomy" id="2731377"/>
    <lineage>
        <taxon>Bacteria</taxon>
        <taxon>Bacillati</taxon>
        <taxon>Bacillota</taxon>
        <taxon>Clostridia</taxon>
        <taxon>Eubacteriales</taxon>
        <taxon>Proteinivoracaceae</taxon>
        <taxon>Alkalicella</taxon>
    </lineage>
</organism>